<dbReference type="InterPro" id="IPR013099">
    <property type="entry name" value="K_chnl_dom"/>
</dbReference>
<accession>A0A516IPS6</accession>
<feature type="transmembrane region" description="Helical" evidence="2">
    <location>
        <begin position="93"/>
        <end position="116"/>
    </location>
</feature>
<keyword evidence="4" id="KW-0407">Ion channel</keyword>
<reference evidence="4 5" key="1">
    <citation type="submission" date="2019-07" db="EMBL/GenBank/DDBJ databases">
        <title>Sphingomonas AE3 Genome sequencing and assembly.</title>
        <authorList>
            <person name="Kim H."/>
        </authorList>
    </citation>
    <scope>NUCLEOTIDE SEQUENCE [LARGE SCALE GENOMIC DNA]</scope>
    <source>
        <strain evidence="4 5">AE3</strain>
    </source>
</reference>
<dbReference type="RefSeq" id="WP_147493316.1">
    <property type="nucleotide sequence ID" value="NZ_CP041659.1"/>
</dbReference>
<sequence length="350" mass="38129">MQRRLRVMSSPPGLLRQKSSLGVGAQLLIRVGLLLFLLAFIVLVHWIERDSFRDNLDGEMSFADIIYFTMISATTTGYGDIVPVTERARLFDALIVTPVRIFLLLILAGTAYTFVIKRSWNKWVMKRLQERLNGHTIVAGFGNSGSEAVGELIQRGFDPRRIVVLDQDEKALERAEALGCAVMQADATRDATMESVQVTQARSVIISAGRDDTSILICLTARHLAPHVPISVVVRAGDNEFPAKAAGATTVINPVSFSGLLLAGSTEGAGIADYMADLASASGRVRLHEREIEAFEVGKSLKDAAVGMGLRVLRNGESIGWWEGGAAELVAGDRIIEIIPDHLFPRIPRI</sequence>
<keyword evidence="4" id="KW-0813">Transport</keyword>
<keyword evidence="2" id="KW-0812">Transmembrane</keyword>
<dbReference type="KEGG" id="sxa:FMM02_02095"/>
<keyword evidence="2" id="KW-0472">Membrane</keyword>
<dbReference type="SUPFAM" id="SSF81324">
    <property type="entry name" value="Voltage-gated potassium channels"/>
    <property type="match status" value="1"/>
</dbReference>
<feature type="domain" description="RCK N-terminal" evidence="3">
    <location>
        <begin position="133"/>
        <end position="253"/>
    </location>
</feature>
<dbReference type="PANTHER" id="PTHR43833">
    <property type="entry name" value="POTASSIUM CHANNEL PROTEIN 2-RELATED-RELATED"/>
    <property type="match status" value="1"/>
</dbReference>
<name>A0A516IPS6_9SPHN</name>
<keyword evidence="5" id="KW-1185">Reference proteome</keyword>
<proteinExistence type="predicted"/>
<dbReference type="GO" id="GO:0005886">
    <property type="term" value="C:plasma membrane"/>
    <property type="evidence" value="ECO:0007669"/>
    <property type="project" value="UniProtKB-SubCell"/>
</dbReference>
<keyword evidence="4" id="KW-0406">Ion transport</keyword>
<comment type="subcellular location">
    <subcellularLocation>
        <location evidence="1">Cell membrane</location>
        <topology evidence="1">Multi-pass membrane protein</topology>
    </subcellularLocation>
</comment>
<keyword evidence="2" id="KW-1133">Transmembrane helix</keyword>
<dbReference type="Gene3D" id="1.10.287.70">
    <property type="match status" value="1"/>
</dbReference>
<evidence type="ECO:0000256" key="2">
    <source>
        <dbReference type="SAM" id="Phobius"/>
    </source>
</evidence>
<evidence type="ECO:0000313" key="5">
    <source>
        <dbReference type="Proteomes" id="UP000321857"/>
    </source>
</evidence>
<dbReference type="PANTHER" id="PTHR43833:SF9">
    <property type="entry name" value="POTASSIUM CHANNEL PROTEIN YUGO-RELATED"/>
    <property type="match status" value="1"/>
</dbReference>
<dbReference type="OrthoDB" id="9799090at2"/>
<dbReference type="Pfam" id="PF02254">
    <property type="entry name" value="TrkA_N"/>
    <property type="match status" value="1"/>
</dbReference>
<evidence type="ECO:0000259" key="3">
    <source>
        <dbReference type="PROSITE" id="PS51201"/>
    </source>
</evidence>
<dbReference type="Pfam" id="PF07885">
    <property type="entry name" value="Ion_trans_2"/>
    <property type="match status" value="1"/>
</dbReference>
<feature type="transmembrane region" description="Helical" evidence="2">
    <location>
        <begin position="21"/>
        <end position="47"/>
    </location>
</feature>
<protein>
    <submittedName>
        <fullName evidence="4">Potassium channel family protein</fullName>
    </submittedName>
</protein>
<dbReference type="GO" id="GO:0034220">
    <property type="term" value="P:monoatomic ion transmembrane transport"/>
    <property type="evidence" value="ECO:0007669"/>
    <property type="project" value="UniProtKB-KW"/>
</dbReference>
<evidence type="ECO:0000313" key="4">
    <source>
        <dbReference type="EMBL" id="QDP18856.1"/>
    </source>
</evidence>
<dbReference type="InterPro" id="IPR050721">
    <property type="entry name" value="Trk_Ktr_HKT_K-transport"/>
</dbReference>
<dbReference type="SUPFAM" id="SSF51735">
    <property type="entry name" value="NAD(P)-binding Rossmann-fold domains"/>
    <property type="match status" value="1"/>
</dbReference>
<dbReference type="GO" id="GO:0006813">
    <property type="term" value="P:potassium ion transport"/>
    <property type="evidence" value="ECO:0007669"/>
    <property type="project" value="InterPro"/>
</dbReference>
<evidence type="ECO:0000256" key="1">
    <source>
        <dbReference type="ARBA" id="ARBA00004651"/>
    </source>
</evidence>
<dbReference type="PROSITE" id="PS51201">
    <property type="entry name" value="RCK_N"/>
    <property type="match status" value="1"/>
</dbReference>
<dbReference type="InterPro" id="IPR003148">
    <property type="entry name" value="RCK_N"/>
</dbReference>
<dbReference type="InterPro" id="IPR036291">
    <property type="entry name" value="NAD(P)-bd_dom_sf"/>
</dbReference>
<dbReference type="Proteomes" id="UP000321857">
    <property type="component" value="Chromosome"/>
</dbReference>
<gene>
    <name evidence="4" type="ORF">FMM02_02095</name>
</gene>
<dbReference type="Gene3D" id="3.40.50.720">
    <property type="entry name" value="NAD(P)-binding Rossmann-like Domain"/>
    <property type="match status" value="1"/>
</dbReference>
<organism evidence="4 5">
    <name type="scientific">Sphingomonas xanthus</name>
    <dbReference type="NCBI Taxonomy" id="2594473"/>
    <lineage>
        <taxon>Bacteria</taxon>
        <taxon>Pseudomonadati</taxon>
        <taxon>Pseudomonadota</taxon>
        <taxon>Alphaproteobacteria</taxon>
        <taxon>Sphingomonadales</taxon>
        <taxon>Sphingomonadaceae</taxon>
        <taxon>Sphingomonas</taxon>
    </lineage>
</organism>
<dbReference type="AlphaFoldDB" id="A0A516IPS6"/>
<dbReference type="EMBL" id="CP041659">
    <property type="protein sequence ID" value="QDP18856.1"/>
    <property type="molecule type" value="Genomic_DNA"/>
</dbReference>